<feature type="compositionally biased region" description="Low complexity" evidence="6">
    <location>
        <begin position="481"/>
        <end position="490"/>
    </location>
</feature>
<feature type="transmembrane region" description="Helical" evidence="7">
    <location>
        <begin position="230"/>
        <end position="251"/>
    </location>
</feature>
<reference evidence="8 9" key="1">
    <citation type="submission" date="2020-08" db="EMBL/GenBank/DDBJ databases">
        <title>Sequencing the genomes of 1000 actinobacteria strains.</title>
        <authorList>
            <person name="Klenk H.-P."/>
        </authorList>
    </citation>
    <scope>NUCLEOTIDE SEQUENCE [LARGE SCALE GENOMIC DNA]</scope>
    <source>
        <strain evidence="8 9">DSM 44551</strain>
    </source>
</reference>
<keyword evidence="5 7" id="KW-0472">Membrane</keyword>
<dbReference type="GO" id="GO:0005886">
    <property type="term" value="C:plasma membrane"/>
    <property type="evidence" value="ECO:0007669"/>
    <property type="project" value="UniProtKB-SubCell"/>
</dbReference>
<dbReference type="RefSeq" id="WP_312893545.1">
    <property type="nucleotide sequence ID" value="NZ_JACHDB010000001.1"/>
</dbReference>
<keyword evidence="2" id="KW-1003">Cell membrane</keyword>
<dbReference type="Proteomes" id="UP000572635">
    <property type="component" value="Unassembled WGS sequence"/>
</dbReference>
<evidence type="ECO:0000256" key="3">
    <source>
        <dbReference type="ARBA" id="ARBA00022692"/>
    </source>
</evidence>
<evidence type="ECO:0000313" key="9">
    <source>
        <dbReference type="Proteomes" id="UP000572635"/>
    </source>
</evidence>
<gene>
    <name evidence="8" type="ORF">HDA36_001788</name>
</gene>
<dbReference type="PANTHER" id="PTHR30213:SF0">
    <property type="entry name" value="UPF0761 MEMBRANE PROTEIN YIHY"/>
    <property type="match status" value="1"/>
</dbReference>
<comment type="caution">
    <text evidence="8">The sequence shown here is derived from an EMBL/GenBank/DDBJ whole genome shotgun (WGS) entry which is preliminary data.</text>
</comment>
<proteinExistence type="predicted"/>
<name>A0A7W8QK39_9ACTN</name>
<comment type="subcellular location">
    <subcellularLocation>
        <location evidence="1">Cell membrane</location>
        <topology evidence="1">Multi-pass membrane protein</topology>
    </subcellularLocation>
</comment>
<feature type="transmembrane region" description="Helical" evidence="7">
    <location>
        <begin position="263"/>
        <end position="289"/>
    </location>
</feature>
<evidence type="ECO:0000256" key="4">
    <source>
        <dbReference type="ARBA" id="ARBA00022989"/>
    </source>
</evidence>
<feature type="compositionally biased region" description="Gly residues" evidence="6">
    <location>
        <begin position="491"/>
        <end position="500"/>
    </location>
</feature>
<dbReference type="EMBL" id="JACHDB010000001">
    <property type="protein sequence ID" value="MBB5431704.1"/>
    <property type="molecule type" value="Genomic_DNA"/>
</dbReference>
<keyword evidence="9" id="KW-1185">Reference proteome</keyword>
<dbReference type="Pfam" id="PF03631">
    <property type="entry name" value="Virul_fac_BrkB"/>
    <property type="match status" value="1"/>
</dbReference>
<feature type="compositionally biased region" description="Low complexity" evidence="6">
    <location>
        <begin position="393"/>
        <end position="417"/>
    </location>
</feature>
<accession>A0A7W8QK39</accession>
<feature type="transmembrane region" description="Helical" evidence="7">
    <location>
        <begin position="159"/>
        <end position="179"/>
    </location>
</feature>
<evidence type="ECO:0000256" key="7">
    <source>
        <dbReference type="SAM" id="Phobius"/>
    </source>
</evidence>
<dbReference type="InterPro" id="IPR017039">
    <property type="entry name" value="Virul_fac_BrkB"/>
</dbReference>
<feature type="compositionally biased region" description="Low complexity" evidence="6">
    <location>
        <begin position="376"/>
        <end position="385"/>
    </location>
</feature>
<protein>
    <submittedName>
        <fullName evidence="8">Membrane protein</fullName>
    </submittedName>
</protein>
<feature type="region of interest" description="Disordered" evidence="6">
    <location>
        <begin position="329"/>
        <end position="500"/>
    </location>
</feature>
<sequence length="500" mass="51902">MRGFVDGWRAAAEEWIRRHPVPGRPVLLIARTVRSVARTRIVGLAAESAFFSLLSLPALLLGLIGTLGHLSGFFGEQTVQRIRTQILDLSADALTQHTVDTLVAPLVDDFLRGAQGGVLSLTFLVSLWSGSRALNVFIEAITIAYGLDGLRGYIRQRILALLSYLGALVFALAVLPVMVVGPEMVHRLLPVTAGRLGAAYWPAVAGMTVLAVALLYLVAVPERVAFWRHLPGAVLATAILLLGSVVLRLYFGASFGQVTIYGSLAAPIAVVAWLWVMALAVLIGSALNAEIDLMWPTQRTAEARAELAARRFARATRQVERHEQALQVAQERNGEDGGAEPGGPTGVGRLLRRFGENGGGAREDGGREPAAEDGADAPAGEAGRPTGSGRGPAAGEPAGDPAAEPSSAGRAEGAPPGEEAENPLSAGKAGDTARETGAPADRPEHRPAGEDGPPAGGPPAESEEGPAEEPRPEPEQDGDPAADARGPGRSAPGGGGPPQS</sequence>
<evidence type="ECO:0000256" key="2">
    <source>
        <dbReference type="ARBA" id="ARBA00022475"/>
    </source>
</evidence>
<keyword evidence="4 7" id="KW-1133">Transmembrane helix</keyword>
<feature type="transmembrane region" description="Helical" evidence="7">
    <location>
        <begin position="199"/>
        <end position="218"/>
    </location>
</feature>
<evidence type="ECO:0000256" key="5">
    <source>
        <dbReference type="ARBA" id="ARBA00023136"/>
    </source>
</evidence>
<keyword evidence="3 7" id="KW-0812">Transmembrane</keyword>
<feature type="compositionally biased region" description="Basic and acidic residues" evidence="6">
    <location>
        <begin position="361"/>
        <end position="370"/>
    </location>
</feature>
<organism evidence="8 9">
    <name type="scientific">Nocardiopsis composta</name>
    <dbReference type="NCBI Taxonomy" id="157465"/>
    <lineage>
        <taxon>Bacteria</taxon>
        <taxon>Bacillati</taxon>
        <taxon>Actinomycetota</taxon>
        <taxon>Actinomycetes</taxon>
        <taxon>Streptosporangiales</taxon>
        <taxon>Nocardiopsidaceae</taxon>
        <taxon>Nocardiopsis</taxon>
    </lineage>
</organism>
<evidence type="ECO:0000313" key="8">
    <source>
        <dbReference type="EMBL" id="MBB5431704.1"/>
    </source>
</evidence>
<dbReference type="PANTHER" id="PTHR30213">
    <property type="entry name" value="INNER MEMBRANE PROTEIN YHJD"/>
    <property type="match status" value="1"/>
</dbReference>
<feature type="transmembrane region" description="Helical" evidence="7">
    <location>
        <begin position="41"/>
        <end position="64"/>
    </location>
</feature>
<evidence type="ECO:0000256" key="1">
    <source>
        <dbReference type="ARBA" id="ARBA00004651"/>
    </source>
</evidence>
<dbReference type="AlphaFoldDB" id="A0A7W8QK39"/>
<feature type="transmembrane region" description="Helical" evidence="7">
    <location>
        <begin position="127"/>
        <end position="147"/>
    </location>
</feature>
<evidence type="ECO:0000256" key="6">
    <source>
        <dbReference type="SAM" id="MobiDB-lite"/>
    </source>
</evidence>